<reference evidence="1" key="1">
    <citation type="submission" date="2016-03" db="EMBL/GenBank/DDBJ databases">
        <title>Co-evolution between Pasteurellaceae and their hosts.</title>
        <authorList>
            <person name="Hansen M.J."/>
            <person name="Bojesen A.M."/>
            <person name="Planet P."/>
        </authorList>
    </citation>
    <scope>NUCLEOTIDE SEQUENCE</scope>
    <source>
        <strain evidence="1">146/S8/89</strain>
    </source>
</reference>
<accession>A0A9X4PH72</accession>
<comment type="caution">
    <text evidence="1">The sequence shown here is derived from an EMBL/GenBank/DDBJ whole genome shotgun (WGS) entry which is preliminary data.</text>
</comment>
<organism evidence="1 2">
    <name type="scientific">Volucribacter amazonae</name>
    <dbReference type="NCBI Taxonomy" id="256731"/>
    <lineage>
        <taxon>Bacteria</taxon>
        <taxon>Pseudomonadati</taxon>
        <taxon>Pseudomonadota</taxon>
        <taxon>Gammaproteobacteria</taxon>
        <taxon>Pasteurellales</taxon>
        <taxon>Pasteurellaceae</taxon>
        <taxon>Volucribacter</taxon>
    </lineage>
</organism>
<dbReference type="RefSeq" id="WP_279572562.1">
    <property type="nucleotide sequence ID" value="NZ_LWID01000001.1"/>
</dbReference>
<dbReference type="Proteomes" id="UP001155500">
    <property type="component" value="Unassembled WGS sequence"/>
</dbReference>
<name>A0A9X4PH72_9PAST</name>
<gene>
    <name evidence="1" type="ORF">A6A20_05725</name>
</gene>
<dbReference type="EMBL" id="LWID01000001">
    <property type="protein sequence ID" value="MDG6895135.1"/>
    <property type="molecule type" value="Genomic_DNA"/>
</dbReference>
<dbReference type="AlphaFoldDB" id="A0A9X4PH72"/>
<proteinExistence type="predicted"/>
<keyword evidence="2" id="KW-1185">Reference proteome</keyword>
<evidence type="ECO:0000313" key="1">
    <source>
        <dbReference type="EMBL" id="MDG6895135.1"/>
    </source>
</evidence>
<protein>
    <submittedName>
        <fullName evidence="1">Uncharacterized protein</fullName>
    </submittedName>
</protein>
<evidence type="ECO:0000313" key="2">
    <source>
        <dbReference type="Proteomes" id="UP001155500"/>
    </source>
</evidence>
<sequence length="263" mass="29807">MTIPVGKMEYQLGVHPTTGCGLSYSDDELNTALAGKVQEVVFDIVGQKQIINILAETGFSKDDIEKNLVPFGMDPEDWRVGEGIAECYLSEHRQCFFPWPDSRDERKIGSSLPGADLVGFQVIGDEIYFAYGEVKTSSESKYPPGVMVGRSGLQSQIEDLKDNDETKCTLMNYLAFRSRGQDWENYFKRAAQKFLKCSKNIRIFGVLIRDVQPNERDIKNRINNLVKNQYSETYIELLALYLPSQSISQLSRKIMQYKNGGVI</sequence>